<keyword evidence="2" id="KW-0456">Lyase</keyword>
<dbReference type="SUPFAM" id="SSF54593">
    <property type="entry name" value="Glyoxalase/Bleomycin resistance protein/Dihydroxybiphenyl dioxygenase"/>
    <property type="match status" value="2"/>
</dbReference>
<feature type="domain" description="VOC" evidence="1">
    <location>
        <begin position="142"/>
        <end position="261"/>
    </location>
</feature>
<dbReference type="Proteomes" id="UP001180840">
    <property type="component" value="Unassembled WGS sequence"/>
</dbReference>
<feature type="domain" description="VOC" evidence="1">
    <location>
        <begin position="7"/>
        <end position="128"/>
    </location>
</feature>
<dbReference type="GO" id="GO:0016829">
    <property type="term" value="F:lyase activity"/>
    <property type="evidence" value="ECO:0007669"/>
    <property type="project" value="UniProtKB-KW"/>
</dbReference>
<reference evidence="2" key="1">
    <citation type="submission" date="2023-07" db="EMBL/GenBank/DDBJ databases">
        <title>Sequencing the genomes of 1000 actinobacteria strains.</title>
        <authorList>
            <person name="Klenk H.-P."/>
        </authorList>
    </citation>
    <scope>NUCLEOTIDE SEQUENCE</scope>
    <source>
        <strain evidence="2">DSM 107476</strain>
    </source>
</reference>
<dbReference type="EMBL" id="JAVDXZ010000001">
    <property type="protein sequence ID" value="MDR7330761.1"/>
    <property type="molecule type" value="Genomic_DNA"/>
</dbReference>
<dbReference type="InterPro" id="IPR037523">
    <property type="entry name" value="VOC_core"/>
</dbReference>
<proteinExistence type="predicted"/>
<dbReference type="InterPro" id="IPR004360">
    <property type="entry name" value="Glyas_Fos-R_dOase_dom"/>
</dbReference>
<dbReference type="CDD" id="cd07247">
    <property type="entry name" value="SgaA_N_like"/>
    <property type="match status" value="2"/>
</dbReference>
<keyword evidence="3" id="KW-1185">Reference proteome</keyword>
<dbReference type="InterPro" id="IPR052164">
    <property type="entry name" value="Anthracycline_SecMetBiosynth"/>
</dbReference>
<protein>
    <submittedName>
        <fullName evidence="2">Enzyme related to lactoylglutathione lyase</fullName>
    </submittedName>
</protein>
<comment type="caution">
    <text evidence="2">The sequence shown here is derived from an EMBL/GenBank/DDBJ whole genome shotgun (WGS) entry which is preliminary data.</text>
</comment>
<dbReference type="PANTHER" id="PTHR33993:SF10">
    <property type="entry name" value="CONSERVED PROTEIN"/>
    <property type="match status" value="1"/>
</dbReference>
<name>A0ABU2A0R9_9CORY</name>
<evidence type="ECO:0000313" key="2">
    <source>
        <dbReference type="EMBL" id="MDR7330761.1"/>
    </source>
</evidence>
<dbReference type="Gene3D" id="3.10.180.10">
    <property type="entry name" value="2,3-Dihydroxybiphenyl 1,2-Dioxygenase, domain 1"/>
    <property type="match status" value="2"/>
</dbReference>
<organism evidence="2 3">
    <name type="scientific">Corynebacterium guangdongense</name>
    <dbReference type="NCBI Taxonomy" id="1783348"/>
    <lineage>
        <taxon>Bacteria</taxon>
        <taxon>Bacillati</taxon>
        <taxon>Actinomycetota</taxon>
        <taxon>Actinomycetes</taxon>
        <taxon>Mycobacteriales</taxon>
        <taxon>Corynebacteriaceae</taxon>
        <taxon>Corynebacterium</taxon>
    </lineage>
</organism>
<evidence type="ECO:0000259" key="1">
    <source>
        <dbReference type="PROSITE" id="PS51819"/>
    </source>
</evidence>
<dbReference type="PROSITE" id="PS51819">
    <property type="entry name" value="VOC"/>
    <property type="match status" value="2"/>
</dbReference>
<dbReference type="Pfam" id="PF00903">
    <property type="entry name" value="Glyoxalase"/>
    <property type="match status" value="2"/>
</dbReference>
<sequence length="263" mass="27757">MTTTHGDPIYTDLFTRDLAGAVHFYSTLFGWDIVDSGPEFGHYHLASYRGTPVAGMMSSLFGPEGPSDTPLGPTAWGVSLHVTDIDATAEEIVRAGGGITSGPMEVGDLGISAQATDPAGAGFGLWQPSGFRGIDGATGPHVPSWFEVMSTDYDAACAFYTDVFGWTLTYTAADGSSREEPGAGDFRYATNTRQTAGICDASGFSDRSYWRHYLPVDDVDAAAVRLSELGGTVLDGPTDSPFGRLATVADPQGANFQIITMAR</sequence>
<accession>A0ABU2A0R9</accession>
<dbReference type="InterPro" id="IPR029068">
    <property type="entry name" value="Glyas_Bleomycin-R_OHBP_Dase"/>
</dbReference>
<dbReference type="RefSeq" id="WP_290196766.1">
    <property type="nucleotide sequence ID" value="NZ_CP047654.1"/>
</dbReference>
<gene>
    <name evidence="2" type="ORF">J2S39_002437</name>
</gene>
<dbReference type="PANTHER" id="PTHR33993">
    <property type="entry name" value="GLYOXALASE-RELATED"/>
    <property type="match status" value="1"/>
</dbReference>
<evidence type="ECO:0000313" key="3">
    <source>
        <dbReference type="Proteomes" id="UP001180840"/>
    </source>
</evidence>